<evidence type="ECO:0000256" key="1">
    <source>
        <dbReference type="SAM" id="MobiDB-lite"/>
    </source>
</evidence>
<evidence type="ECO:0008006" key="3">
    <source>
        <dbReference type="Google" id="ProtNLM"/>
    </source>
</evidence>
<dbReference type="EMBL" id="KF900379">
    <property type="protein sequence ID" value="AIE92882.1"/>
    <property type="molecule type" value="Genomic_DNA"/>
</dbReference>
<dbReference type="InterPro" id="IPR018747">
    <property type="entry name" value="DUF2299"/>
</dbReference>
<organism evidence="2">
    <name type="scientific">uncultured marine group II/III euryarchaeote AD1000_29_E08</name>
    <dbReference type="NCBI Taxonomy" id="1457749"/>
    <lineage>
        <taxon>Archaea</taxon>
        <taxon>Methanobacteriati</taxon>
        <taxon>Methanobacteriota</taxon>
        <taxon>environmental samples</taxon>
    </lineage>
</organism>
<name>A0A075FTB1_9EURY</name>
<dbReference type="AlphaFoldDB" id="A0A075FTB1"/>
<evidence type="ECO:0000313" key="2">
    <source>
        <dbReference type="EMBL" id="AIE92882.1"/>
    </source>
</evidence>
<protein>
    <recommendedName>
        <fullName evidence="3">DUF2299 domain-containing protein</fullName>
    </recommendedName>
</protein>
<dbReference type="Gene3D" id="3.30.1460.10">
    <property type="match status" value="1"/>
</dbReference>
<sequence>MDGKSAASAIKGWLASEKLESREVSDAQALIHLHVKYPPTKQGHVFNVVIPKNRNLVLVYSITRVDEGQQNEMREHGKEAPDAWEKWLHQTRLQLTRADLDWVLHVGKPSDETPGPLQAFNLSRPIWFDGLTQNEFMHTMRRVWLTKLELIHQIKFGYGQGIGKPGKVDDWIAKKAKKSSGKSIPTQTEPKSIDTDETGGFGTDFDPAEWA</sequence>
<dbReference type="Pfam" id="PF10061">
    <property type="entry name" value="DUF2299"/>
    <property type="match status" value="1"/>
</dbReference>
<reference evidence="2" key="1">
    <citation type="journal article" date="2014" name="Genome Biol. Evol.">
        <title>Pangenome evidence for extensive interdomain horizontal transfer affecting lineage core and shell genes in uncultured planktonic thaumarchaeota and euryarchaeota.</title>
        <authorList>
            <person name="Deschamps P."/>
            <person name="Zivanovic Y."/>
            <person name="Moreira D."/>
            <person name="Rodriguez-Valera F."/>
            <person name="Lopez-Garcia P."/>
        </authorList>
    </citation>
    <scope>NUCLEOTIDE SEQUENCE</scope>
</reference>
<accession>A0A075FTB1</accession>
<proteinExistence type="predicted"/>
<feature type="region of interest" description="Disordered" evidence="1">
    <location>
        <begin position="175"/>
        <end position="211"/>
    </location>
</feature>